<evidence type="ECO:0000256" key="3">
    <source>
        <dbReference type="ARBA" id="ARBA00022723"/>
    </source>
</evidence>
<keyword evidence="5 9" id="KW-0862">Zinc</keyword>
<dbReference type="NCBIfam" id="NF009920">
    <property type="entry name" value="PRK13381.1"/>
    <property type="match status" value="1"/>
</dbReference>
<feature type="binding site" evidence="9">
    <location>
        <position position="203"/>
    </location>
    <ligand>
        <name>Zn(2+)</name>
        <dbReference type="ChEBI" id="CHEBI:29105"/>
        <label>1</label>
    </ligand>
</feature>
<dbReference type="PIRSF" id="PIRSF037215">
    <property type="entry name" value="Peptidase_M20B"/>
    <property type="match status" value="1"/>
</dbReference>
<name>A0A380MWT7_9GAMM</name>
<keyword evidence="2" id="KW-0645">Protease</keyword>
<evidence type="ECO:0000313" key="11">
    <source>
        <dbReference type="EMBL" id="SUO96748.1"/>
    </source>
</evidence>
<evidence type="ECO:0000256" key="1">
    <source>
        <dbReference type="ARBA" id="ARBA00009692"/>
    </source>
</evidence>
<dbReference type="PANTHER" id="PTHR42994:SF1">
    <property type="entry name" value="PEPTIDASE T"/>
    <property type="match status" value="1"/>
</dbReference>
<feature type="active site" description="Proton acceptor" evidence="8">
    <location>
        <position position="180"/>
    </location>
</feature>
<accession>A0A380MWT7</accession>
<keyword evidence="12" id="KW-1185">Reference proteome</keyword>
<dbReference type="PANTHER" id="PTHR42994">
    <property type="entry name" value="PEPTIDASE T"/>
    <property type="match status" value="1"/>
</dbReference>
<dbReference type="NCBIfam" id="NF003976">
    <property type="entry name" value="PRK05469.1"/>
    <property type="match status" value="1"/>
</dbReference>
<evidence type="ECO:0000256" key="5">
    <source>
        <dbReference type="ARBA" id="ARBA00022833"/>
    </source>
</evidence>
<evidence type="ECO:0000256" key="8">
    <source>
        <dbReference type="PIRSR" id="PIRSR037215-1"/>
    </source>
</evidence>
<keyword evidence="6" id="KW-0482">Metalloprotease</keyword>
<dbReference type="Gene3D" id="3.40.630.10">
    <property type="entry name" value="Zn peptidases"/>
    <property type="match status" value="1"/>
</dbReference>
<dbReference type="GO" id="GO:0006508">
    <property type="term" value="P:proteolysis"/>
    <property type="evidence" value="ECO:0007669"/>
    <property type="project" value="UniProtKB-UniRule"/>
</dbReference>
<dbReference type="InterPro" id="IPR036264">
    <property type="entry name" value="Bact_exopeptidase_dim_dom"/>
</dbReference>
<feature type="binding site" evidence="9">
    <location>
        <position position="385"/>
    </location>
    <ligand>
        <name>Zn(2+)</name>
        <dbReference type="ChEBI" id="CHEBI:29105"/>
        <label>2</label>
    </ligand>
</feature>
<evidence type="ECO:0000259" key="10">
    <source>
        <dbReference type="Pfam" id="PF07687"/>
    </source>
</evidence>
<evidence type="ECO:0000256" key="7">
    <source>
        <dbReference type="NCBIfam" id="TIGR01882"/>
    </source>
</evidence>
<dbReference type="NCBIfam" id="TIGR01882">
    <property type="entry name" value="peptidase-T"/>
    <property type="match status" value="1"/>
</dbReference>
<dbReference type="GO" id="GO:0008237">
    <property type="term" value="F:metallopeptidase activity"/>
    <property type="evidence" value="ECO:0007669"/>
    <property type="project" value="UniProtKB-KW"/>
</dbReference>
<evidence type="ECO:0000256" key="9">
    <source>
        <dbReference type="PIRSR" id="PIRSR037215-2"/>
    </source>
</evidence>
<dbReference type="PROSITE" id="PS00758">
    <property type="entry name" value="ARGE_DAPE_CPG2_1"/>
    <property type="match status" value="1"/>
</dbReference>
<dbReference type="EMBL" id="UHIA01000004">
    <property type="protein sequence ID" value="SUO96748.1"/>
    <property type="molecule type" value="Genomic_DNA"/>
</dbReference>
<dbReference type="InterPro" id="IPR002933">
    <property type="entry name" value="Peptidase_M20"/>
</dbReference>
<feature type="active site" evidence="8">
    <location>
        <position position="86"/>
    </location>
</feature>
<feature type="binding site" evidence="9">
    <location>
        <position position="181"/>
    </location>
    <ligand>
        <name>Zn(2+)</name>
        <dbReference type="ChEBI" id="CHEBI:29105"/>
        <label>2</label>
    </ligand>
</feature>
<dbReference type="GO" id="GO:0008270">
    <property type="term" value="F:zinc ion binding"/>
    <property type="evidence" value="ECO:0007669"/>
    <property type="project" value="InterPro"/>
</dbReference>
<comment type="similarity">
    <text evidence="1">Belongs to the peptidase M20B family.</text>
</comment>
<dbReference type="SUPFAM" id="SSF55031">
    <property type="entry name" value="Bacterial exopeptidase dimerisation domain"/>
    <property type="match status" value="1"/>
</dbReference>
<proteinExistence type="inferred from homology"/>
<dbReference type="GO" id="GO:0005829">
    <property type="term" value="C:cytosol"/>
    <property type="evidence" value="ECO:0007669"/>
    <property type="project" value="TreeGrafter"/>
</dbReference>
<dbReference type="AlphaFoldDB" id="A0A380MWT7"/>
<feature type="binding site" evidence="9">
    <location>
        <position position="146"/>
    </location>
    <ligand>
        <name>Zn(2+)</name>
        <dbReference type="ChEBI" id="CHEBI:29105"/>
        <label>2</label>
    </ligand>
</feature>
<feature type="binding site" evidence="9">
    <location>
        <position position="146"/>
    </location>
    <ligand>
        <name>Zn(2+)</name>
        <dbReference type="ChEBI" id="CHEBI:29105"/>
        <label>1</label>
    </ligand>
</feature>
<dbReference type="Gene3D" id="3.30.70.360">
    <property type="match status" value="1"/>
</dbReference>
<organism evidence="11 12">
    <name type="scientific">Suttonella indologenes</name>
    <dbReference type="NCBI Taxonomy" id="13276"/>
    <lineage>
        <taxon>Bacteria</taxon>
        <taxon>Pseudomonadati</taxon>
        <taxon>Pseudomonadota</taxon>
        <taxon>Gammaproteobacteria</taxon>
        <taxon>Cardiobacteriales</taxon>
        <taxon>Cardiobacteriaceae</taxon>
        <taxon>Suttonella</taxon>
    </lineage>
</organism>
<reference evidence="11 12" key="1">
    <citation type="submission" date="2018-06" db="EMBL/GenBank/DDBJ databases">
        <authorList>
            <consortium name="Pathogen Informatics"/>
            <person name="Doyle S."/>
        </authorList>
    </citation>
    <scope>NUCLEOTIDE SEQUENCE [LARGE SCALE GENOMIC DNA]</scope>
    <source>
        <strain evidence="11 12">NCTC10717</strain>
    </source>
</reference>
<dbReference type="GO" id="GO:0006518">
    <property type="term" value="P:peptide metabolic process"/>
    <property type="evidence" value="ECO:0007669"/>
    <property type="project" value="InterPro"/>
</dbReference>
<feature type="domain" description="Peptidase M20 dimerisation" evidence="10">
    <location>
        <begin position="212"/>
        <end position="308"/>
    </location>
</feature>
<dbReference type="InterPro" id="IPR001261">
    <property type="entry name" value="ArgE/DapE_CS"/>
</dbReference>
<dbReference type="Proteomes" id="UP000254575">
    <property type="component" value="Unassembled WGS sequence"/>
</dbReference>
<dbReference type="InterPro" id="IPR011650">
    <property type="entry name" value="Peptidase_M20_dimer"/>
</dbReference>
<keyword evidence="4 11" id="KW-0378">Hydrolase</keyword>
<keyword evidence="11" id="KW-0031">Aminopeptidase</keyword>
<comment type="cofactor">
    <cofactor evidence="9">
        <name>Zn(2+)</name>
        <dbReference type="ChEBI" id="CHEBI:29105"/>
    </cofactor>
    <text evidence="9">Binds 2 Zn(2+) ions per subunit.</text>
</comment>
<dbReference type="Pfam" id="PF01546">
    <property type="entry name" value="Peptidase_M20"/>
    <property type="match status" value="1"/>
</dbReference>
<feature type="binding site" evidence="9">
    <location>
        <position position="84"/>
    </location>
    <ligand>
        <name>Zn(2+)</name>
        <dbReference type="ChEBI" id="CHEBI:29105"/>
        <label>1</label>
    </ligand>
</feature>
<gene>
    <name evidence="11" type="primary">pepT</name>
    <name evidence="11" type="ORF">NCTC10717_01155</name>
</gene>
<evidence type="ECO:0000313" key="12">
    <source>
        <dbReference type="Proteomes" id="UP000254575"/>
    </source>
</evidence>
<dbReference type="EC" id="3.4.11.4" evidence="7"/>
<evidence type="ECO:0000256" key="2">
    <source>
        <dbReference type="ARBA" id="ARBA00022670"/>
    </source>
</evidence>
<evidence type="ECO:0000256" key="4">
    <source>
        <dbReference type="ARBA" id="ARBA00022801"/>
    </source>
</evidence>
<protein>
    <recommendedName>
        <fullName evidence="7">Peptidase T</fullName>
        <ecNumber evidence="7">3.4.11.4</ecNumber>
    </recommendedName>
</protein>
<dbReference type="InterPro" id="IPR010161">
    <property type="entry name" value="Peptidase_M20B"/>
</dbReference>
<evidence type="ECO:0000256" key="6">
    <source>
        <dbReference type="ARBA" id="ARBA00023049"/>
    </source>
</evidence>
<keyword evidence="3 9" id="KW-0479">Metal-binding</keyword>
<dbReference type="CDD" id="cd03892">
    <property type="entry name" value="M20_peptT"/>
    <property type="match status" value="1"/>
</dbReference>
<dbReference type="Pfam" id="PF07687">
    <property type="entry name" value="M20_dimer"/>
    <property type="match status" value="1"/>
</dbReference>
<dbReference type="GO" id="GO:0045148">
    <property type="term" value="F:tripeptide aminopeptidase activity"/>
    <property type="evidence" value="ECO:0007669"/>
    <property type="project" value="UniProtKB-UniRule"/>
</dbReference>
<dbReference type="PROSITE" id="PS00759">
    <property type="entry name" value="ARGE_DAPE_CPG2_2"/>
    <property type="match status" value="1"/>
</dbReference>
<sequence>MIHTEMTQELTQHLDRYVRINTISDPHSDTTPSTACQWDLLKLLEQEMQAMGLSEISLDDKGYLFATLPANTDKAIPVLGLLAHVDTSPDYSGEAVKPQIIHNYDGDDILLAGSGEYLSPRDYPALQALIGHRLMTADGSTLLGADDKAGIAIILCAMKYLLAHPEIEHGKIRIGFTPDEEIGRGPHHFDVQAFGADIAYTLDGSSLGELQYENFNAAKVALTFHGLNIHPGSAKDKMINGFERAVEFHQALPPHLRPENSSGREGFIFLHDISGTLEAAHLHYLLRDFSAEGMQEKKAAFHHTFAALQQKYGEDFASLSISDQYQNMHEKVSQHPKLIEIAEAAMKDLGITPLCEPIRGGTDGAQLSFKGLPTPNLFTGGANFHGRFEYVSIDVMNLSLNVVLNIIQRFAHQ</sequence>
<dbReference type="SUPFAM" id="SSF53187">
    <property type="entry name" value="Zn-dependent exopeptidases"/>
    <property type="match status" value="1"/>
</dbReference>